<sequence length="1140" mass="125716">MFGSTAESLSKASSLVLRIGTDAHLYDDPDDVSIAPLLDSRFDSEKVEALKRLLALIAQGSDVSNLFPQVVKNVASQSLEVKKLVYLYLLHYAEKRPDEALLSINCFQRDLSDINPLVRAYALRAMAGIRLHVVAPLVLVAIGKCARDPSPYVRKCAAHALTKLHDLHLEENTSALEELVSVLLSDNSPIVVGAAVVAFKSACPDNLSLIGKNFRRLCEILPDVDEWGQIILMEILLRYVIARHGLVRESIIFTSNPTMSCQSEKGSSDLPDTVDNDSGLTRGDMCDFKSSMSMYRYYFEGQEELLSFPSYENGCDDKLSNMAQTSSQNDSVKLLLQCTSPLFWSQNSAVVLAAAGVHWIMAPKEEVKMMVKPLLFLLRSTHASKYVVLCNLQMFAKAAPSLFEPYFEDFFISSSDLYQTRALKLEILSAIATDSSIQIILEEFQDYIKDPDKRFVADTVAAIGLCAQRLPSVANVCLGGLLALTVQESSTGNPGEMERRAGVMVEAIMSIKAIIKHNPVGHEKIIVRLAHYLDTIKEPAARALIVWILGEYCSVGEIIPKIVPTVLQYLAQCFSSEELETKHQILNTTAKVVLNAQEEEIQMLRMILTYIVELAKCDLNYDIRDRARLVEKLTPCHTTSPCQEEDISYLSPEGGIYNEFMKNLFTRRLPEATYPSHEIRFYLPGSLSHIVLHAAPGYGPLPKPCSLLDNDLCPSSELVLRSKVPSRKVFGSDSFETDEPETASGSSYEESGSNYDSKHSVVSSVNGEGTGFTSDSSGNGSEVSHLASNGAGDDKGPLVHFSDAGSDHGESSQIAADNISSFSSGLEQLMSKSALESWLDDQPSSSSLQNSSQQSTARISIKDLGLNIKPKLHTLLDPTNGNGLRVEYSFSSEISSISPFLVCIEVSFGNCSTELLSNIVVKDDESDGSLESARQVLEKHESDVPVILPIEEIESLDPGQTTKKVLQVRLRHHLLPIKLAVFSTGKKYMTKLWPEMGYFLRPLFMNSEDFTDKQSHLRGMFECVKRCAFSEHIRELDSESQSSVHGDKIFVVSRSLASKVLSNANLYLVSVDMPVSFNIDDASGLCLRFSGEILSSSKPCLIMLHTEGRCFDPLDVTVKINCEDTVFSLNLLNRLVALLS</sequence>
<dbReference type="Gene3D" id="1.25.10.10">
    <property type="entry name" value="Leucine-rich Repeat Variant"/>
    <property type="match status" value="1"/>
</dbReference>
<dbReference type="InterPro" id="IPR029390">
    <property type="entry name" value="AP3B_C"/>
</dbReference>
<evidence type="ECO:0000256" key="3">
    <source>
        <dbReference type="ARBA" id="ARBA00006613"/>
    </source>
</evidence>
<proteinExistence type="inferred from homology"/>
<evidence type="ECO:0000256" key="8">
    <source>
        <dbReference type="ARBA" id="ARBA00023136"/>
    </source>
</evidence>
<keyword evidence="6 11" id="KW-0653">Protein transport</keyword>
<gene>
    <name evidence="14" type="ORF">M6B38_191860</name>
</gene>
<comment type="caution">
    <text evidence="14">The sequence shown here is derived from an EMBL/GenBank/DDBJ whole genome shotgun (WGS) entry which is preliminary data.</text>
</comment>
<dbReference type="GO" id="GO:0030123">
    <property type="term" value="C:AP-3 adaptor complex"/>
    <property type="evidence" value="ECO:0007669"/>
    <property type="project" value="UniProtKB-UniRule"/>
</dbReference>
<dbReference type="GO" id="GO:0005794">
    <property type="term" value="C:Golgi apparatus"/>
    <property type="evidence" value="ECO:0007669"/>
    <property type="project" value="UniProtKB-SubCell"/>
</dbReference>
<reference evidence="14" key="1">
    <citation type="journal article" date="2023" name="GigaByte">
        <title>Genome assembly of the bearded iris, Iris pallida Lam.</title>
        <authorList>
            <person name="Bruccoleri R.E."/>
            <person name="Oakeley E.J."/>
            <person name="Faust A.M.E."/>
            <person name="Altorfer M."/>
            <person name="Dessus-Babus S."/>
            <person name="Burckhardt D."/>
            <person name="Oertli M."/>
            <person name="Naumann U."/>
            <person name="Petersen F."/>
            <person name="Wong J."/>
        </authorList>
    </citation>
    <scope>NUCLEOTIDE SEQUENCE</scope>
    <source>
        <strain evidence="14">GSM-AAB239-AS_SAM_17_03QT</strain>
    </source>
</reference>
<dbReference type="Pfam" id="PF24080">
    <property type="entry name" value="AP3B1_C_2"/>
    <property type="match status" value="1"/>
</dbReference>
<feature type="domain" description="AP-3 complex subunit beta C-terminal" evidence="13">
    <location>
        <begin position="831"/>
        <end position="975"/>
    </location>
</feature>
<protein>
    <recommendedName>
        <fullName evidence="11">AP-3 complex subunit beta</fullName>
    </recommendedName>
</protein>
<evidence type="ECO:0000256" key="2">
    <source>
        <dbReference type="ARBA" id="ARBA00004555"/>
    </source>
</evidence>
<evidence type="ECO:0000256" key="1">
    <source>
        <dbReference type="ARBA" id="ARBA00004145"/>
    </source>
</evidence>
<reference evidence="14" key="2">
    <citation type="submission" date="2023-04" db="EMBL/GenBank/DDBJ databases">
        <authorList>
            <person name="Bruccoleri R.E."/>
            <person name="Oakeley E.J."/>
            <person name="Faust A.-M."/>
            <person name="Dessus-Babus S."/>
            <person name="Altorfer M."/>
            <person name="Burckhardt D."/>
            <person name="Oertli M."/>
            <person name="Naumann U."/>
            <person name="Petersen F."/>
            <person name="Wong J."/>
        </authorList>
    </citation>
    <scope>NUCLEOTIDE SEQUENCE</scope>
    <source>
        <strain evidence="14">GSM-AAB239-AS_SAM_17_03QT</strain>
        <tissue evidence="14">Leaf</tissue>
    </source>
</reference>
<evidence type="ECO:0000313" key="14">
    <source>
        <dbReference type="EMBL" id="KAJ6802611.1"/>
    </source>
</evidence>
<dbReference type="InterPro" id="IPR026739">
    <property type="entry name" value="AP_beta"/>
</dbReference>
<dbReference type="InterPro" id="IPR011989">
    <property type="entry name" value="ARM-like"/>
</dbReference>
<dbReference type="GO" id="GO:0016192">
    <property type="term" value="P:vesicle-mediated transport"/>
    <property type="evidence" value="ECO:0007669"/>
    <property type="project" value="InterPro"/>
</dbReference>
<dbReference type="GO" id="GO:0030665">
    <property type="term" value="C:clathrin-coated vesicle membrane"/>
    <property type="evidence" value="ECO:0007669"/>
    <property type="project" value="UniProtKB-SubCell"/>
</dbReference>
<dbReference type="SUPFAM" id="SSF48371">
    <property type="entry name" value="ARM repeat"/>
    <property type="match status" value="1"/>
</dbReference>
<feature type="compositionally biased region" description="Polar residues" evidence="12">
    <location>
        <begin position="760"/>
        <end position="782"/>
    </location>
</feature>
<evidence type="ECO:0000256" key="11">
    <source>
        <dbReference type="PIRNR" id="PIRNR037096"/>
    </source>
</evidence>
<dbReference type="Proteomes" id="UP001140949">
    <property type="component" value="Unassembled WGS sequence"/>
</dbReference>
<feature type="region of interest" description="Disordered" evidence="12">
    <location>
        <begin position="730"/>
        <end position="813"/>
    </location>
</feature>
<dbReference type="Pfam" id="PF14796">
    <property type="entry name" value="AP3B1_C"/>
    <property type="match status" value="1"/>
</dbReference>
<evidence type="ECO:0000256" key="9">
    <source>
        <dbReference type="ARBA" id="ARBA00023329"/>
    </source>
</evidence>
<evidence type="ECO:0000313" key="15">
    <source>
        <dbReference type="Proteomes" id="UP001140949"/>
    </source>
</evidence>
<keyword evidence="8 11" id="KW-0472">Membrane</keyword>
<dbReference type="InterPro" id="IPR016024">
    <property type="entry name" value="ARM-type_fold"/>
</dbReference>
<dbReference type="EMBL" id="JANAVB010037151">
    <property type="protein sequence ID" value="KAJ6802611.1"/>
    <property type="molecule type" value="Genomic_DNA"/>
</dbReference>
<dbReference type="PANTHER" id="PTHR11134">
    <property type="entry name" value="ADAPTOR COMPLEX SUBUNIT BETA FAMILY MEMBER"/>
    <property type="match status" value="1"/>
</dbReference>
<comment type="function">
    <text evidence="10">Subunit of non-clathrin- and clathrin-associated adaptor protein complex 3 (AP-3) that plays a role in protein sorting in the late-Golgi/trans-Golgi network (TGN) and/or endosomes. The AP complexes mediate both the recruitment of clathrin to membranes and the recognition of sorting signals within the cytosolic tails of transmembrane cargo molecules. AP-3 appears to be involved in the sorting of a subset of transmembrane proteins targeted to lysosomes and lysosome-related organelles. In concert with the BLOC-1 complex, AP-3 is required to target cargos into vesicles assembled at cell bodies for delivery into neurites and nerve terminals.</text>
</comment>
<evidence type="ECO:0000256" key="6">
    <source>
        <dbReference type="ARBA" id="ARBA00022927"/>
    </source>
</evidence>
<keyword evidence="9" id="KW-0968">Cytoplasmic vesicle</keyword>
<dbReference type="Pfam" id="PF01602">
    <property type="entry name" value="Adaptin_N"/>
    <property type="match status" value="1"/>
</dbReference>
<accession>A0AAX6EF54</accession>
<comment type="similarity">
    <text evidence="3 11">Belongs to the adaptor complexes large subunit family.</text>
</comment>
<keyword evidence="4 11" id="KW-0813">Transport</keyword>
<evidence type="ECO:0000256" key="12">
    <source>
        <dbReference type="SAM" id="MobiDB-lite"/>
    </source>
</evidence>
<comment type="subcellular location">
    <subcellularLocation>
        <location evidence="1">Cytoplasmic vesicle</location>
        <location evidence="1">Clathrin-coated vesicle membrane</location>
        <topology evidence="1">Peripheral membrane protein</topology>
        <orientation evidence="1">Cytoplasmic side</orientation>
    </subcellularLocation>
    <subcellularLocation>
        <location evidence="2">Golgi apparatus</location>
    </subcellularLocation>
</comment>
<evidence type="ECO:0000256" key="10">
    <source>
        <dbReference type="ARBA" id="ARBA00023570"/>
    </source>
</evidence>
<name>A0AAX6EF54_IRIPA</name>
<feature type="compositionally biased region" description="Low complexity" evidence="12">
    <location>
        <begin position="744"/>
        <end position="755"/>
    </location>
</feature>
<evidence type="ECO:0000259" key="13">
    <source>
        <dbReference type="SMART" id="SM01355"/>
    </source>
</evidence>
<organism evidence="14 15">
    <name type="scientific">Iris pallida</name>
    <name type="common">Sweet iris</name>
    <dbReference type="NCBI Taxonomy" id="29817"/>
    <lineage>
        <taxon>Eukaryota</taxon>
        <taxon>Viridiplantae</taxon>
        <taxon>Streptophyta</taxon>
        <taxon>Embryophyta</taxon>
        <taxon>Tracheophyta</taxon>
        <taxon>Spermatophyta</taxon>
        <taxon>Magnoliopsida</taxon>
        <taxon>Liliopsida</taxon>
        <taxon>Asparagales</taxon>
        <taxon>Iridaceae</taxon>
        <taxon>Iridoideae</taxon>
        <taxon>Irideae</taxon>
        <taxon>Iris</taxon>
    </lineage>
</organism>
<evidence type="ECO:0000256" key="7">
    <source>
        <dbReference type="ARBA" id="ARBA00023034"/>
    </source>
</evidence>
<evidence type="ECO:0000256" key="5">
    <source>
        <dbReference type="ARBA" id="ARBA00022553"/>
    </source>
</evidence>
<dbReference type="InterPro" id="IPR026740">
    <property type="entry name" value="AP3_beta"/>
</dbReference>
<dbReference type="GO" id="GO:0006886">
    <property type="term" value="P:intracellular protein transport"/>
    <property type="evidence" value="ECO:0007669"/>
    <property type="project" value="InterPro"/>
</dbReference>
<dbReference type="AlphaFoldDB" id="A0AAX6EF54"/>
<dbReference type="InterPro" id="IPR056314">
    <property type="entry name" value="AP3B1/2_C"/>
</dbReference>
<keyword evidence="7" id="KW-0333">Golgi apparatus</keyword>
<keyword evidence="15" id="KW-1185">Reference proteome</keyword>
<dbReference type="SMART" id="SM01355">
    <property type="entry name" value="AP3B1_C"/>
    <property type="match status" value="1"/>
</dbReference>
<keyword evidence="5" id="KW-0597">Phosphoprotein</keyword>
<evidence type="ECO:0000256" key="4">
    <source>
        <dbReference type="ARBA" id="ARBA00022448"/>
    </source>
</evidence>
<dbReference type="InterPro" id="IPR002553">
    <property type="entry name" value="Clathrin/coatomer_adapt-like_N"/>
</dbReference>
<dbReference type="PIRSF" id="PIRSF037096">
    <property type="entry name" value="AP3_complex_beta"/>
    <property type="match status" value="1"/>
</dbReference>